<dbReference type="AlphaFoldDB" id="A0A1M5C677"/>
<dbReference type="RefSeq" id="WP_073356615.1">
    <property type="nucleotide sequence ID" value="NZ_FQUZ01000025.1"/>
</dbReference>
<keyword evidence="4" id="KW-1185">Reference proteome</keyword>
<keyword evidence="2" id="KW-0732">Signal</keyword>
<evidence type="ECO:0000256" key="1">
    <source>
        <dbReference type="SAM" id="MobiDB-lite"/>
    </source>
</evidence>
<dbReference type="InterPro" id="IPR024572">
    <property type="entry name" value="RcnB"/>
</dbReference>
<proteinExistence type="predicted"/>
<dbReference type="Pfam" id="PF11776">
    <property type="entry name" value="RcnB"/>
    <property type="match status" value="1"/>
</dbReference>
<protein>
    <submittedName>
        <fullName evidence="3">Regulator RcnB of Ni and Co efflux</fullName>
    </submittedName>
</protein>
<feature type="chain" id="PRO_5012657530" evidence="2">
    <location>
        <begin position="26"/>
        <end position="153"/>
    </location>
</feature>
<feature type="region of interest" description="Disordered" evidence="1">
    <location>
        <begin position="16"/>
        <end position="110"/>
    </location>
</feature>
<dbReference type="EMBL" id="FQUZ01000025">
    <property type="protein sequence ID" value="SHF50268.1"/>
    <property type="molecule type" value="Genomic_DNA"/>
</dbReference>
<organism evidence="3 4">
    <name type="scientific">Lampropedia hyalina DSM 16112</name>
    <dbReference type="NCBI Taxonomy" id="1122156"/>
    <lineage>
        <taxon>Bacteria</taxon>
        <taxon>Pseudomonadati</taxon>
        <taxon>Pseudomonadota</taxon>
        <taxon>Betaproteobacteria</taxon>
        <taxon>Burkholderiales</taxon>
        <taxon>Comamonadaceae</taxon>
        <taxon>Lampropedia</taxon>
    </lineage>
</organism>
<name>A0A1M5C677_9BURK</name>
<evidence type="ECO:0000256" key="2">
    <source>
        <dbReference type="SAM" id="SignalP"/>
    </source>
</evidence>
<dbReference type="Gene3D" id="3.10.450.160">
    <property type="entry name" value="inner membrane protein cigr"/>
    <property type="match status" value="1"/>
</dbReference>
<accession>A0A1M5C677</accession>
<dbReference type="STRING" id="1122156.SAMN02745117_02078"/>
<gene>
    <name evidence="3" type="ORF">SAMN02745117_02078</name>
</gene>
<feature type="compositionally biased region" description="Basic and acidic residues" evidence="1">
    <location>
        <begin position="50"/>
        <end position="87"/>
    </location>
</feature>
<evidence type="ECO:0000313" key="3">
    <source>
        <dbReference type="EMBL" id="SHF50268.1"/>
    </source>
</evidence>
<feature type="signal peptide" evidence="2">
    <location>
        <begin position="1"/>
        <end position="25"/>
    </location>
</feature>
<evidence type="ECO:0000313" key="4">
    <source>
        <dbReference type="Proteomes" id="UP000184327"/>
    </source>
</evidence>
<dbReference type="Proteomes" id="UP000184327">
    <property type="component" value="Unassembled WGS sequence"/>
</dbReference>
<reference evidence="3 4" key="1">
    <citation type="submission" date="2016-11" db="EMBL/GenBank/DDBJ databases">
        <authorList>
            <person name="Jaros S."/>
            <person name="Januszkiewicz K."/>
            <person name="Wedrychowicz H."/>
        </authorList>
    </citation>
    <scope>NUCLEOTIDE SEQUENCE [LARGE SCALE GENOMIC DNA]</scope>
    <source>
        <strain evidence="3 4">DSM 16112</strain>
    </source>
</reference>
<sequence>MIDRRKWMATALASALVAVPTWGLAQPGDERESHRKQPQTQQQAAKPQHKKQEPQQDRRKADNQQPKKAEPARKATRPVEKKAETRRGAGPQRNLHSGDRLSQNHRRPQYVVDDWRGHKLPPPGRGQQWVQVGADYVLIAIATGIIASVVLGH</sequence>